<dbReference type="InterPro" id="IPR036737">
    <property type="entry name" value="OmpA-like_sf"/>
</dbReference>
<dbReference type="KEGG" id="bpor:BPO_0792"/>
<dbReference type="Gene3D" id="3.30.1330.60">
    <property type="entry name" value="OmpA-like domain"/>
    <property type="match status" value="1"/>
</dbReference>
<evidence type="ECO:0000313" key="7">
    <source>
        <dbReference type="EMBL" id="WOC51439.1"/>
    </source>
</evidence>
<dbReference type="InterPro" id="IPR006665">
    <property type="entry name" value="OmpA-like"/>
</dbReference>
<evidence type="ECO:0000256" key="1">
    <source>
        <dbReference type="ARBA" id="ARBA00004442"/>
    </source>
</evidence>
<dbReference type="InterPro" id="IPR006664">
    <property type="entry name" value="OMP_bac"/>
</dbReference>
<organism evidence="7 8">
    <name type="scientific">Bergeyella porcorum</name>
    <dbReference type="NCBI Taxonomy" id="1735111"/>
    <lineage>
        <taxon>Bacteria</taxon>
        <taxon>Pseudomonadati</taxon>
        <taxon>Bacteroidota</taxon>
        <taxon>Flavobacteriia</taxon>
        <taxon>Flavobacteriales</taxon>
        <taxon>Weeksellaceae</taxon>
        <taxon>Bergeyella</taxon>
    </lineage>
</organism>
<feature type="domain" description="OmpA-like" evidence="6">
    <location>
        <begin position="552"/>
        <end position="670"/>
    </location>
</feature>
<dbReference type="PANTHER" id="PTHR30329">
    <property type="entry name" value="STATOR ELEMENT OF FLAGELLAR MOTOR COMPLEX"/>
    <property type="match status" value="1"/>
</dbReference>
<dbReference type="InterPro" id="IPR003367">
    <property type="entry name" value="Thrombospondin_3-like_rpt"/>
</dbReference>
<comment type="subcellular location">
    <subcellularLocation>
        <location evidence="1">Cell outer membrane</location>
    </subcellularLocation>
</comment>
<evidence type="ECO:0000256" key="4">
    <source>
        <dbReference type="ARBA" id="ARBA00023237"/>
    </source>
</evidence>
<gene>
    <name evidence="7" type="ORF">BPO_0792</name>
</gene>
<dbReference type="GO" id="GO:0009279">
    <property type="term" value="C:cell outer membrane"/>
    <property type="evidence" value="ECO:0007669"/>
    <property type="project" value="UniProtKB-SubCell"/>
</dbReference>
<evidence type="ECO:0000256" key="5">
    <source>
        <dbReference type="PROSITE-ProRule" id="PRU00473"/>
    </source>
</evidence>
<dbReference type="PRINTS" id="PR01021">
    <property type="entry name" value="OMPADOMAIN"/>
</dbReference>
<dbReference type="EMBL" id="CP136426">
    <property type="protein sequence ID" value="WOC51439.1"/>
    <property type="molecule type" value="Genomic_DNA"/>
</dbReference>
<keyword evidence="4" id="KW-0998">Cell outer membrane</keyword>
<dbReference type="InterPro" id="IPR028974">
    <property type="entry name" value="TSP_type-3_rpt"/>
</dbReference>
<evidence type="ECO:0000259" key="6">
    <source>
        <dbReference type="PROSITE" id="PS51123"/>
    </source>
</evidence>
<dbReference type="GO" id="GO:0007155">
    <property type="term" value="P:cell adhesion"/>
    <property type="evidence" value="ECO:0007669"/>
    <property type="project" value="InterPro"/>
</dbReference>
<dbReference type="InterPro" id="IPR050330">
    <property type="entry name" value="Bact_OuterMem_StrucFunc"/>
</dbReference>
<dbReference type="PROSITE" id="PS51123">
    <property type="entry name" value="OMPA_2"/>
    <property type="match status" value="1"/>
</dbReference>
<dbReference type="Pfam" id="PF00691">
    <property type="entry name" value="OmpA"/>
    <property type="match status" value="1"/>
</dbReference>
<dbReference type="Gene3D" id="4.10.1080.10">
    <property type="entry name" value="TSP type-3 repeat"/>
    <property type="match status" value="1"/>
</dbReference>
<evidence type="ECO:0000256" key="2">
    <source>
        <dbReference type="ARBA" id="ARBA00022729"/>
    </source>
</evidence>
<dbReference type="AlphaFoldDB" id="A0AAU0EZK7"/>
<keyword evidence="2" id="KW-0732">Signal</keyword>
<evidence type="ECO:0000313" key="8">
    <source>
        <dbReference type="Proteomes" id="UP001432059"/>
    </source>
</evidence>
<dbReference type="CDD" id="cd07185">
    <property type="entry name" value="OmpA_C-like"/>
    <property type="match status" value="1"/>
</dbReference>
<reference evidence="7" key="1">
    <citation type="submission" date="2023-10" db="EMBL/GenBank/DDBJ databases">
        <title>Characterization and whole genome sequencing of a novel strain of Bergeyella porcorum QD2021 isolated from pig.</title>
        <authorList>
            <person name="Liu G."/>
            <person name="Chen C."/>
            <person name="Han X."/>
        </authorList>
    </citation>
    <scope>NUCLEOTIDE SEQUENCE</scope>
    <source>
        <strain evidence="7">QD2021</strain>
    </source>
</reference>
<dbReference type="SUPFAM" id="SSF103647">
    <property type="entry name" value="TSP type-3 repeat"/>
    <property type="match status" value="1"/>
</dbReference>
<dbReference type="Proteomes" id="UP001432059">
    <property type="component" value="Chromosome"/>
</dbReference>
<dbReference type="PANTHER" id="PTHR30329:SF21">
    <property type="entry name" value="LIPOPROTEIN YIAD-RELATED"/>
    <property type="match status" value="1"/>
</dbReference>
<keyword evidence="3 5" id="KW-0472">Membrane</keyword>
<keyword evidence="8" id="KW-1185">Reference proteome</keyword>
<dbReference type="Pfam" id="PF02412">
    <property type="entry name" value="TSP_3"/>
    <property type="match status" value="2"/>
</dbReference>
<name>A0AAU0EZK7_9FLAO</name>
<protein>
    <submittedName>
        <fullName evidence="7">Membrane protein</fullName>
    </submittedName>
</protein>
<proteinExistence type="predicted"/>
<dbReference type="GO" id="GO:0005509">
    <property type="term" value="F:calcium ion binding"/>
    <property type="evidence" value="ECO:0007669"/>
    <property type="project" value="InterPro"/>
</dbReference>
<accession>A0AAU0EZK7</accession>
<dbReference type="SUPFAM" id="SSF103088">
    <property type="entry name" value="OmpA-like"/>
    <property type="match status" value="1"/>
</dbReference>
<sequence>MKKQLFAITLLSGMVANVSAQKYLGLSNSNYSGVYGTQYNPAKAASEKVKLSFNLVSINALIDNDYYKFKGTNAFNNFDFNNIGNSAVYDANQTTMNLLTVGEVLGPSVQFTTSDRLGFGVNTRFRLFGQGHQLDTSLMRALENNIGANASLSSSSVFGVSTNTISDLGVSGAYAVVDNEQLRLTLGASVKMYKNAVFNSFTSRGYNMSYFINPVTNNSFLNVSNVDWELLTSLQNGEKIEDSFNNIFNSMFGSSSAGTGFGGDIGFEASLKDNTQNKPYLLKFGAAVHDIGKIKNKNLQRMHISGSAMAIDPTRIDFTDLNATANYLESQGLTVTRTSNATLSTNLPTNLDLYVDYPINDKFFVSANGLVNLTDKNTYNPYYYNFASLVPRYESKWIDVSVPLTYNFTSQDFKPGLAFRLGPLSVGSDDLKVLFGNAKGANVYAGLGFILTKKNKEALPKDRDSDGILDTEDHCPDVAGPAENSGCPWPDTDGDGVIDRDDRCPNEYGAVENSGCPWPDTDGDGILDKDDKCPNLPGLKEYDGCPKPKEVIAVEATGALKDIIFDFNKASINSASNQKLDQAAEIIKSAQDGTFLVTGHTDKKGNDAYNLKLSRERAAAVVKALEARGVSESQLKSVGVGERDATVPESASDVERAKDRKVVVEAVNASAWQALKKSDLPVVKKKTVSKKAPTKKK</sequence>
<evidence type="ECO:0000256" key="3">
    <source>
        <dbReference type="ARBA" id="ARBA00023136"/>
    </source>
</evidence>